<comment type="caution">
    <text evidence="1">The sequence shown here is derived from an EMBL/GenBank/DDBJ whole genome shotgun (WGS) entry which is preliminary data.</text>
</comment>
<organism evidence="1 2">
    <name type="scientific">Populus alba x Populus x berolinensis</name>
    <dbReference type="NCBI Taxonomy" id="444605"/>
    <lineage>
        <taxon>Eukaryota</taxon>
        <taxon>Viridiplantae</taxon>
        <taxon>Streptophyta</taxon>
        <taxon>Embryophyta</taxon>
        <taxon>Tracheophyta</taxon>
        <taxon>Spermatophyta</taxon>
        <taxon>Magnoliopsida</taxon>
        <taxon>eudicotyledons</taxon>
        <taxon>Gunneridae</taxon>
        <taxon>Pentapetalae</taxon>
        <taxon>rosids</taxon>
        <taxon>fabids</taxon>
        <taxon>Malpighiales</taxon>
        <taxon>Salicaceae</taxon>
        <taxon>Saliceae</taxon>
        <taxon>Populus</taxon>
    </lineage>
</organism>
<dbReference type="AlphaFoldDB" id="A0AAD6W941"/>
<keyword evidence="2" id="KW-1185">Reference proteome</keyword>
<accession>A0AAD6W941</accession>
<dbReference type="Proteomes" id="UP001164929">
    <property type="component" value="Chromosome 4"/>
</dbReference>
<protein>
    <submittedName>
        <fullName evidence="1">Uncharacterized protein</fullName>
    </submittedName>
</protein>
<proteinExistence type="predicted"/>
<evidence type="ECO:0000313" key="1">
    <source>
        <dbReference type="EMBL" id="KAJ7002304.1"/>
    </source>
</evidence>
<sequence length="182" mass="20673">MSSTVYRLIQYISPELSSDSRFCQLCKPPRRRLLASPSRRRSFLRTGRHHSLSGILLLLRMMKLMTVLADVKRNDASGQPATTATNRQWIIDDMYAGHVDLFCLEIMQLQACLFSQQPEPKRIGISLPSLTFRGWLPGLKADERSESTSNYCYCSINEYFWNCTCNNLLELIAMGVGHCGSS</sequence>
<dbReference type="EMBL" id="JAQIZT010000004">
    <property type="protein sequence ID" value="KAJ7002304.1"/>
    <property type="molecule type" value="Genomic_DNA"/>
</dbReference>
<reference evidence="1 2" key="1">
    <citation type="journal article" date="2023" name="Mol. Ecol. Resour.">
        <title>Chromosome-level genome assembly of a triploid poplar Populus alba 'Berolinensis'.</title>
        <authorList>
            <person name="Chen S."/>
            <person name="Yu Y."/>
            <person name="Wang X."/>
            <person name="Wang S."/>
            <person name="Zhang T."/>
            <person name="Zhou Y."/>
            <person name="He R."/>
            <person name="Meng N."/>
            <person name="Wang Y."/>
            <person name="Liu W."/>
            <person name="Liu Z."/>
            <person name="Liu J."/>
            <person name="Guo Q."/>
            <person name="Huang H."/>
            <person name="Sederoff R.R."/>
            <person name="Wang G."/>
            <person name="Qu G."/>
            <person name="Chen S."/>
        </authorList>
    </citation>
    <scope>NUCLEOTIDE SEQUENCE [LARGE SCALE GENOMIC DNA]</scope>
    <source>
        <strain evidence="1">SC-2020</strain>
    </source>
</reference>
<evidence type="ECO:0000313" key="2">
    <source>
        <dbReference type="Proteomes" id="UP001164929"/>
    </source>
</evidence>
<gene>
    <name evidence="1" type="ORF">NC653_012379</name>
</gene>
<name>A0AAD6W941_9ROSI</name>